<evidence type="ECO:0000313" key="3">
    <source>
        <dbReference type="Proteomes" id="UP001175227"/>
    </source>
</evidence>
<protein>
    <recommendedName>
        <fullName evidence="4">C2H2-type domain-containing protein</fullName>
    </recommendedName>
</protein>
<keyword evidence="3" id="KW-1185">Reference proteome</keyword>
<feature type="compositionally biased region" description="Polar residues" evidence="1">
    <location>
        <begin position="140"/>
        <end position="159"/>
    </location>
</feature>
<proteinExistence type="predicted"/>
<feature type="region of interest" description="Disordered" evidence="1">
    <location>
        <begin position="133"/>
        <end position="191"/>
    </location>
</feature>
<evidence type="ECO:0000256" key="1">
    <source>
        <dbReference type="SAM" id="MobiDB-lite"/>
    </source>
</evidence>
<dbReference type="Gene3D" id="3.30.160.60">
    <property type="entry name" value="Classic Zinc Finger"/>
    <property type="match status" value="1"/>
</dbReference>
<name>A0AA39PP06_9AGAR</name>
<dbReference type="EMBL" id="JAUEPR010000003">
    <property type="protein sequence ID" value="KAK0487863.1"/>
    <property type="molecule type" value="Genomic_DNA"/>
</dbReference>
<gene>
    <name evidence="2" type="ORF">IW261DRAFT_1450434</name>
</gene>
<sequence>MSDDIGGSINTLSSPLRGLWDVVSDNTAFDASYAHVDDNGHPELRSNVTAPSTAPLPDISAIVATVQPTMGQDMRQSLGLREMFQNEPEAMITDDYFASPNSISSVTTSSGTSPSGAGSIISTGLTVARGWINYSPDAPQPSSQTRAVAPSGRSSNESLPSAIRRKKQTILRSNNTSPYSMKNRESASFRGSNDCTSDTFMNFIVLNNLTHKKTLCTHYAQFSRYPDDYFYAEVLNDISICSVCLLCPSGSGTIFTTEHAKTVHCVPGSKRGDSDPMVFLSCCEGKVHQSKLPFVKSSALKRHFNSKAHSENRYQCPYCHSAFSRTESVARHLTQCAMLAKILKEEDKKYTPSDGGL</sequence>
<organism evidence="2 3">
    <name type="scientific">Armillaria novae-zelandiae</name>
    <dbReference type="NCBI Taxonomy" id="153914"/>
    <lineage>
        <taxon>Eukaryota</taxon>
        <taxon>Fungi</taxon>
        <taxon>Dikarya</taxon>
        <taxon>Basidiomycota</taxon>
        <taxon>Agaricomycotina</taxon>
        <taxon>Agaricomycetes</taxon>
        <taxon>Agaricomycetidae</taxon>
        <taxon>Agaricales</taxon>
        <taxon>Marasmiineae</taxon>
        <taxon>Physalacriaceae</taxon>
        <taxon>Armillaria</taxon>
    </lineage>
</organism>
<reference evidence="2" key="1">
    <citation type="submission" date="2023-06" db="EMBL/GenBank/DDBJ databases">
        <authorList>
            <consortium name="Lawrence Berkeley National Laboratory"/>
            <person name="Ahrendt S."/>
            <person name="Sahu N."/>
            <person name="Indic B."/>
            <person name="Wong-Bajracharya J."/>
            <person name="Merenyi Z."/>
            <person name="Ke H.-M."/>
            <person name="Monk M."/>
            <person name="Kocsube S."/>
            <person name="Drula E."/>
            <person name="Lipzen A."/>
            <person name="Balint B."/>
            <person name="Henrissat B."/>
            <person name="Andreopoulos B."/>
            <person name="Martin F.M."/>
            <person name="Harder C.B."/>
            <person name="Rigling D."/>
            <person name="Ford K.L."/>
            <person name="Foster G.D."/>
            <person name="Pangilinan J."/>
            <person name="Papanicolaou A."/>
            <person name="Barry K."/>
            <person name="LaButti K."/>
            <person name="Viragh M."/>
            <person name="Koriabine M."/>
            <person name="Yan M."/>
            <person name="Riley R."/>
            <person name="Champramary S."/>
            <person name="Plett K.L."/>
            <person name="Tsai I.J."/>
            <person name="Slot J."/>
            <person name="Sipos G."/>
            <person name="Plett J."/>
            <person name="Nagy L.G."/>
            <person name="Grigoriev I.V."/>
        </authorList>
    </citation>
    <scope>NUCLEOTIDE SEQUENCE</scope>
    <source>
        <strain evidence="2">ICMP 16352</strain>
    </source>
</reference>
<comment type="caution">
    <text evidence="2">The sequence shown here is derived from an EMBL/GenBank/DDBJ whole genome shotgun (WGS) entry which is preliminary data.</text>
</comment>
<accession>A0AA39PP06</accession>
<feature type="compositionally biased region" description="Polar residues" evidence="1">
    <location>
        <begin position="170"/>
        <end position="180"/>
    </location>
</feature>
<dbReference type="AlphaFoldDB" id="A0AA39PP06"/>
<evidence type="ECO:0008006" key="4">
    <source>
        <dbReference type="Google" id="ProtNLM"/>
    </source>
</evidence>
<evidence type="ECO:0000313" key="2">
    <source>
        <dbReference type="EMBL" id="KAK0487863.1"/>
    </source>
</evidence>
<dbReference type="Proteomes" id="UP001175227">
    <property type="component" value="Unassembled WGS sequence"/>
</dbReference>